<feature type="repeat" description="ANK" evidence="18">
    <location>
        <begin position="1518"/>
        <end position="1550"/>
    </location>
</feature>
<evidence type="ECO:0000256" key="17">
    <source>
        <dbReference type="ARBA" id="ARBA00023298"/>
    </source>
</evidence>
<dbReference type="FunFam" id="1.25.40.20:FF:000055">
    <property type="entry name" value="ankyrin repeat domain-containing protein 17 isoform X2"/>
    <property type="match status" value="1"/>
</dbReference>
<feature type="repeat" description="ANK" evidence="18">
    <location>
        <begin position="1451"/>
        <end position="1483"/>
    </location>
</feature>
<feature type="repeat" description="ANK" evidence="18">
    <location>
        <begin position="1620"/>
        <end position="1652"/>
    </location>
</feature>
<feature type="compositionally biased region" description="Low complexity" evidence="20">
    <location>
        <begin position="2707"/>
        <end position="2718"/>
    </location>
</feature>
<feature type="repeat" description="ANK" evidence="18">
    <location>
        <begin position="615"/>
        <end position="647"/>
    </location>
</feature>
<evidence type="ECO:0000256" key="13">
    <source>
        <dbReference type="ARBA" id="ARBA00022990"/>
    </source>
</evidence>
<evidence type="ECO:0000256" key="1">
    <source>
        <dbReference type="ARBA" id="ARBA00004175"/>
    </source>
</evidence>
<dbReference type="OrthoDB" id="10071877at2759"/>
<evidence type="ECO:0000259" key="21">
    <source>
        <dbReference type="SMART" id="SM00322"/>
    </source>
</evidence>
<feature type="repeat" description="ANK" evidence="18">
    <location>
        <begin position="219"/>
        <end position="251"/>
    </location>
</feature>
<feature type="compositionally biased region" description="Basic and acidic residues" evidence="20">
    <location>
        <begin position="8"/>
        <end position="26"/>
    </location>
</feature>
<feature type="repeat" description="ANK" evidence="18">
    <location>
        <begin position="1688"/>
        <end position="1720"/>
    </location>
</feature>
<evidence type="ECO:0000256" key="14">
    <source>
        <dbReference type="ARBA" id="ARBA00023028"/>
    </source>
</evidence>
<evidence type="ECO:0000256" key="12">
    <source>
        <dbReference type="ARBA" id="ARBA00022884"/>
    </source>
</evidence>
<keyword evidence="23" id="KW-1185">Reference proteome</keyword>
<dbReference type="GO" id="GO:0010468">
    <property type="term" value="P:regulation of gene expression"/>
    <property type="evidence" value="ECO:0007669"/>
    <property type="project" value="UniProtKB-ARBA"/>
</dbReference>
<feature type="repeat" description="ANK" evidence="18">
    <location>
        <begin position="352"/>
        <end position="384"/>
    </location>
</feature>
<evidence type="ECO:0000256" key="16">
    <source>
        <dbReference type="ARBA" id="ARBA00023054"/>
    </source>
</evidence>
<feature type="compositionally biased region" description="Basic and acidic residues" evidence="20">
    <location>
        <begin position="1944"/>
        <end position="1962"/>
    </location>
</feature>
<evidence type="ECO:0000256" key="18">
    <source>
        <dbReference type="PROSITE-ProRule" id="PRU00023"/>
    </source>
</evidence>
<feature type="repeat" description="ANK" evidence="18">
    <location>
        <begin position="285"/>
        <end position="317"/>
    </location>
</feature>
<dbReference type="Proteomes" id="UP000499080">
    <property type="component" value="Unassembled WGS sequence"/>
</dbReference>
<keyword evidence="9" id="KW-0800">Toxin</keyword>
<keyword evidence="4" id="KW-0268">Exocytosis</keyword>
<reference evidence="22 23" key="1">
    <citation type="journal article" date="2019" name="Sci. Rep.">
        <title>Orb-weaving spider Araneus ventricosus genome elucidates the spidroin gene catalogue.</title>
        <authorList>
            <person name="Kono N."/>
            <person name="Nakamura H."/>
            <person name="Ohtoshi R."/>
            <person name="Moran D.A.P."/>
            <person name="Shinohara A."/>
            <person name="Yoshida Y."/>
            <person name="Fujiwara M."/>
            <person name="Mori M."/>
            <person name="Tomita M."/>
            <person name="Arakawa K."/>
        </authorList>
    </citation>
    <scope>NUCLEOTIDE SEQUENCE [LARGE SCALE GENOMIC DNA]</scope>
</reference>
<evidence type="ECO:0000256" key="15">
    <source>
        <dbReference type="ARBA" id="ARBA00023043"/>
    </source>
</evidence>
<dbReference type="PROSITE" id="PS50088">
    <property type="entry name" value="ANK_REPEAT"/>
    <property type="match status" value="22"/>
</dbReference>
<dbReference type="InterPro" id="IPR004087">
    <property type="entry name" value="KH_dom"/>
</dbReference>
<dbReference type="FunFam" id="1.25.40.20:FF:000046">
    <property type="entry name" value="Ankyrin repeat and KH domain-containing protein 1"/>
    <property type="match status" value="1"/>
</dbReference>
<dbReference type="Pfam" id="PF00013">
    <property type="entry name" value="KH_1"/>
    <property type="match status" value="1"/>
</dbReference>
<dbReference type="PROSITE" id="PS50084">
    <property type="entry name" value="KH_TYPE_1"/>
    <property type="match status" value="1"/>
</dbReference>
<evidence type="ECO:0000256" key="5">
    <source>
        <dbReference type="ARBA" id="ARBA00022490"/>
    </source>
</evidence>
<feature type="repeat" description="ANK" evidence="18">
    <location>
        <begin position="318"/>
        <end position="350"/>
    </location>
</feature>
<dbReference type="CDD" id="cd22404">
    <property type="entry name" value="KH-I_MASK"/>
    <property type="match status" value="1"/>
</dbReference>
<evidence type="ECO:0000313" key="22">
    <source>
        <dbReference type="EMBL" id="GBM44967.1"/>
    </source>
</evidence>
<dbReference type="GO" id="GO:0044231">
    <property type="term" value="C:host cell presynaptic membrane"/>
    <property type="evidence" value="ECO:0007669"/>
    <property type="project" value="UniProtKB-KW"/>
</dbReference>
<dbReference type="GO" id="GO:0006887">
    <property type="term" value="P:exocytosis"/>
    <property type="evidence" value="ECO:0007669"/>
    <property type="project" value="UniProtKB-KW"/>
</dbReference>
<dbReference type="GO" id="GO:0044218">
    <property type="term" value="C:other organism cell membrane"/>
    <property type="evidence" value="ECO:0007669"/>
    <property type="project" value="UniProtKB-KW"/>
</dbReference>
<feature type="compositionally biased region" description="Low complexity" evidence="20">
    <location>
        <begin position="2664"/>
        <end position="2675"/>
    </location>
</feature>
<feature type="compositionally biased region" description="Polar residues" evidence="20">
    <location>
        <begin position="2820"/>
        <end position="2833"/>
    </location>
</feature>
<dbReference type="SUPFAM" id="SSF48403">
    <property type="entry name" value="Ankyrin repeat"/>
    <property type="match status" value="3"/>
</dbReference>
<feature type="repeat" description="ANK" evidence="18">
    <location>
        <begin position="1553"/>
        <end position="1585"/>
    </location>
</feature>
<dbReference type="Gene3D" id="3.30.1370.10">
    <property type="entry name" value="K Homology domain, type 1"/>
    <property type="match status" value="1"/>
</dbReference>
<keyword evidence="17" id="KW-1053">Target membrane</keyword>
<feature type="compositionally biased region" description="Polar residues" evidence="20">
    <location>
        <begin position="1930"/>
        <end position="1942"/>
    </location>
</feature>
<dbReference type="SMART" id="SM00248">
    <property type="entry name" value="ANK"/>
    <property type="match status" value="25"/>
</dbReference>
<feature type="compositionally biased region" description="Polar residues" evidence="20">
    <location>
        <begin position="3013"/>
        <end position="3024"/>
    </location>
</feature>
<feature type="repeat" description="ANK" evidence="18">
    <location>
        <begin position="418"/>
        <end position="450"/>
    </location>
</feature>
<feature type="compositionally biased region" description="Acidic residues" evidence="20">
    <location>
        <begin position="1862"/>
        <end position="1888"/>
    </location>
</feature>
<dbReference type="FunFam" id="1.25.40.20:FF:000012">
    <property type="entry name" value="ankyrin repeat domain-containing protein 17 isoform X1"/>
    <property type="match status" value="1"/>
</dbReference>
<feature type="repeat" description="ANK" evidence="18">
    <location>
        <begin position="485"/>
        <end position="517"/>
    </location>
</feature>
<protein>
    <submittedName>
        <fullName evidence="22">Ankyrin repeat domain-containing protein 17</fullName>
    </submittedName>
</protein>
<keyword evidence="13" id="KW-0007">Acetylation</keyword>
<evidence type="ECO:0000256" key="4">
    <source>
        <dbReference type="ARBA" id="ARBA00022483"/>
    </source>
</evidence>
<feature type="region of interest" description="Disordered" evidence="20">
    <location>
        <begin position="2664"/>
        <end position="2742"/>
    </location>
</feature>
<accession>A0A4Y2FVE3</accession>
<keyword evidence="5" id="KW-0963">Cytoplasm</keyword>
<dbReference type="PANTHER" id="PTHR23206:SF8">
    <property type="entry name" value="ANKYRIN REPEAT AND KH DOMAIN-CONTAINING 1"/>
    <property type="match status" value="1"/>
</dbReference>
<feature type="repeat" description="ANK" evidence="18">
    <location>
        <begin position="385"/>
        <end position="417"/>
    </location>
</feature>
<keyword evidence="15 18" id="KW-0040">ANK repeat</keyword>
<feature type="region of interest" description="Disordered" evidence="20">
    <location>
        <begin position="1"/>
        <end position="35"/>
    </location>
</feature>
<dbReference type="PRINTS" id="PR01415">
    <property type="entry name" value="ANKYRIN"/>
</dbReference>
<feature type="region of interest" description="Disordered" evidence="20">
    <location>
        <begin position="2404"/>
        <end position="2423"/>
    </location>
</feature>
<evidence type="ECO:0000256" key="11">
    <source>
        <dbReference type="ARBA" id="ARBA00022737"/>
    </source>
</evidence>
<evidence type="ECO:0000256" key="10">
    <source>
        <dbReference type="ARBA" id="ARBA00022699"/>
    </source>
</evidence>
<evidence type="ECO:0000256" key="6">
    <source>
        <dbReference type="ARBA" id="ARBA00022525"/>
    </source>
</evidence>
<dbReference type="GO" id="GO:0003723">
    <property type="term" value="F:RNA binding"/>
    <property type="evidence" value="ECO:0007669"/>
    <property type="project" value="UniProtKB-UniRule"/>
</dbReference>
<name>A0A4Y2FVE3_ARAVE</name>
<feature type="compositionally biased region" description="Polar residues" evidence="20">
    <location>
        <begin position="1192"/>
        <end position="1202"/>
    </location>
</feature>
<dbReference type="GO" id="GO:0045087">
    <property type="term" value="P:innate immune response"/>
    <property type="evidence" value="ECO:0007669"/>
    <property type="project" value="TreeGrafter"/>
</dbReference>
<feature type="compositionally biased region" description="Polar residues" evidence="20">
    <location>
        <begin position="2477"/>
        <end position="2503"/>
    </location>
</feature>
<feature type="compositionally biased region" description="Basic and acidic residues" evidence="20">
    <location>
        <begin position="1826"/>
        <end position="1847"/>
    </location>
</feature>
<feature type="compositionally biased region" description="Pro residues" evidence="20">
    <location>
        <begin position="2719"/>
        <end position="2728"/>
    </location>
</feature>
<comment type="subcellular location">
    <subcellularLocation>
        <location evidence="2">Cytoplasm</location>
    </subcellularLocation>
    <subcellularLocation>
        <location evidence="3">Secreted</location>
    </subcellularLocation>
    <subcellularLocation>
        <location evidence="1">Target cell membrane</location>
    </subcellularLocation>
</comment>
<feature type="compositionally biased region" description="Polar residues" evidence="20">
    <location>
        <begin position="1848"/>
        <end position="1861"/>
    </location>
</feature>
<dbReference type="GO" id="GO:0005634">
    <property type="term" value="C:nucleus"/>
    <property type="evidence" value="ECO:0007669"/>
    <property type="project" value="UniProtKB-ARBA"/>
</dbReference>
<proteinExistence type="predicted"/>
<feature type="repeat" description="ANK" evidence="18">
    <location>
        <begin position="1485"/>
        <end position="1517"/>
    </location>
</feature>
<keyword evidence="8" id="KW-0597">Phosphoprotein</keyword>
<feature type="region of interest" description="Disordered" evidence="20">
    <location>
        <begin position="1192"/>
        <end position="1214"/>
    </location>
</feature>
<evidence type="ECO:0000313" key="23">
    <source>
        <dbReference type="Proteomes" id="UP000499080"/>
    </source>
</evidence>
<evidence type="ECO:0000256" key="8">
    <source>
        <dbReference type="ARBA" id="ARBA00022553"/>
    </source>
</evidence>
<dbReference type="PROSITE" id="PS50297">
    <property type="entry name" value="ANK_REP_REGION"/>
    <property type="match status" value="20"/>
</dbReference>
<feature type="region of interest" description="Disordered" evidence="20">
    <location>
        <begin position="2965"/>
        <end position="3040"/>
    </location>
</feature>
<dbReference type="InterPro" id="IPR047373">
    <property type="entry name" value="KH-I_MASK"/>
</dbReference>
<dbReference type="InterPro" id="IPR004088">
    <property type="entry name" value="KH_dom_type_1"/>
</dbReference>
<comment type="caution">
    <text evidence="22">The sequence shown here is derived from an EMBL/GenBank/DDBJ whole genome shotgun (WGS) entry which is preliminary data.</text>
</comment>
<feature type="compositionally biased region" description="Low complexity" evidence="20">
    <location>
        <begin position="1203"/>
        <end position="1214"/>
    </location>
</feature>
<feature type="compositionally biased region" description="Low complexity" evidence="20">
    <location>
        <begin position="1896"/>
        <end position="1915"/>
    </location>
</feature>
<dbReference type="InterPro" id="IPR002110">
    <property type="entry name" value="Ankyrin_rpt"/>
</dbReference>
<evidence type="ECO:0000256" key="7">
    <source>
        <dbReference type="ARBA" id="ARBA00022537"/>
    </source>
</evidence>
<dbReference type="SUPFAM" id="SSF54791">
    <property type="entry name" value="Eukaryotic type KH-domain (KH-domain type I)"/>
    <property type="match status" value="1"/>
</dbReference>
<evidence type="ECO:0000256" key="3">
    <source>
        <dbReference type="ARBA" id="ARBA00004613"/>
    </source>
</evidence>
<feature type="region of interest" description="Disordered" evidence="20">
    <location>
        <begin position="1805"/>
        <end position="1979"/>
    </location>
</feature>
<feature type="repeat" description="ANK" evidence="18">
    <location>
        <begin position="548"/>
        <end position="580"/>
    </location>
</feature>
<dbReference type="GO" id="GO:0090729">
    <property type="term" value="F:toxin activity"/>
    <property type="evidence" value="ECO:0007669"/>
    <property type="project" value="UniProtKB-KW"/>
</dbReference>
<feature type="compositionally biased region" description="Pro residues" evidence="20">
    <location>
        <begin position="2697"/>
        <end position="2706"/>
    </location>
</feature>
<dbReference type="FunFam" id="1.25.40.20:FF:000026">
    <property type="entry name" value="ankyrin repeat domain-containing protein 17 isoform X3"/>
    <property type="match status" value="1"/>
</dbReference>
<dbReference type="PANTHER" id="PTHR23206">
    <property type="entry name" value="MASK PROTEIN"/>
    <property type="match status" value="1"/>
</dbReference>
<feature type="region of interest" description="Disordered" evidence="20">
    <location>
        <begin position="2791"/>
        <end position="2838"/>
    </location>
</feature>
<dbReference type="GO" id="GO:0005576">
    <property type="term" value="C:extracellular region"/>
    <property type="evidence" value="ECO:0007669"/>
    <property type="project" value="UniProtKB-SubCell"/>
</dbReference>
<dbReference type="FunFam" id="1.25.40.20:FF:000131">
    <property type="entry name" value="ankyrin repeat domain-containing protein 17 isoform X1"/>
    <property type="match status" value="1"/>
</dbReference>
<dbReference type="FunFam" id="1.25.40.20:FF:000014">
    <property type="entry name" value="ankyrin repeat domain-containing protein 17 isoform X2"/>
    <property type="match status" value="1"/>
</dbReference>
<gene>
    <name evidence="22" type="primary">Ankrd17</name>
    <name evidence="22" type="ORF">AVEN_266654_1</name>
</gene>
<feature type="compositionally biased region" description="Basic residues" evidence="20">
    <location>
        <begin position="1812"/>
        <end position="1825"/>
    </location>
</feature>
<feature type="region of interest" description="Disordered" evidence="20">
    <location>
        <begin position="675"/>
        <end position="721"/>
    </location>
</feature>
<keyword evidence="6" id="KW-0964">Secreted</keyword>
<dbReference type="Gene3D" id="1.25.40.20">
    <property type="entry name" value="Ankyrin repeat-containing domain"/>
    <property type="match status" value="7"/>
</dbReference>
<feature type="compositionally biased region" description="Polar residues" evidence="20">
    <location>
        <begin position="2676"/>
        <end position="2685"/>
    </location>
</feature>
<keyword evidence="14" id="KW-0638">Presynaptic neurotoxin</keyword>
<keyword evidence="7" id="KW-0472">Membrane</keyword>
<feature type="compositionally biased region" description="Low complexity" evidence="20">
    <location>
        <begin position="2985"/>
        <end position="3012"/>
    </location>
</feature>
<feature type="repeat" description="ANK" evidence="18">
    <location>
        <begin position="186"/>
        <end position="218"/>
    </location>
</feature>
<dbReference type="InterPro" id="IPR036770">
    <property type="entry name" value="Ankyrin_rpt-contain_sf"/>
</dbReference>
<dbReference type="Pfam" id="PF00023">
    <property type="entry name" value="Ank"/>
    <property type="match status" value="1"/>
</dbReference>
<dbReference type="SMART" id="SM00322">
    <property type="entry name" value="KH"/>
    <property type="match status" value="1"/>
</dbReference>
<feature type="repeat" description="ANK" evidence="18">
    <location>
        <begin position="1418"/>
        <end position="1450"/>
    </location>
</feature>
<keyword evidence="7" id="KW-1052">Target cell membrane</keyword>
<dbReference type="InterPro" id="IPR051631">
    <property type="entry name" value="Ankyrin-KH/SAM_domain"/>
</dbReference>
<feature type="repeat" description="ANK" evidence="18">
    <location>
        <begin position="451"/>
        <end position="483"/>
    </location>
</feature>
<keyword evidence="16" id="KW-0175">Coiled coil</keyword>
<feature type="repeat" description="ANK" evidence="18">
    <location>
        <begin position="515"/>
        <end position="547"/>
    </location>
</feature>
<feature type="compositionally biased region" description="Polar residues" evidence="20">
    <location>
        <begin position="2791"/>
        <end position="2812"/>
    </location>
</feature>
<feature type="compositionally biased region" description="Low complexity" evidence="20">
    <location>
        <begin position="2504"/>
        <end position="2513"/>
    </location>
</feature>
<evidence type="ECO:0000256" key="9">
    <source>
        <dbReference type="ARBA" id="ARBA00022656"/>
    </source>
</evidence>
<feature type="repeat" description="ANK" evidence="18">
    <location>
        <begin position="1655"/>
        <end position="1687"/>
    </location>
</feature>
<evidence type="ECO:0000256" key="20">
    <source>
        <dbReference type="SAM" id="MobiDB-lite"/>
    </source>
</evidence>
<feature type="region of interest" description="Disordered" evidence="20">
    <location>
        <begin position="2472"/>
        <end position="2513"/>
    </location>
</feature>
<feature type="repeat" description="ANK" evidence="18">
    <location>
        <begin position="581"/>
        <end position="613"/>
    </location>
</feature>
<sequence length="3202" mass="343764">MQNVVHSSKCDSARDKDINDSIKDHSGSSSPLTGNTIVERGPSLASLQSHFMAEISESDDDEISEVESFILEQDVDEDTGIDSSSKFLLAKSTSETVFNETACRLEALLEASNHLLESSHFDPTCSASTSYSGDGLCEKKFEKCSERLYWEKIRQSSLAEACTHGDINTVKKLLEEGRNVNEVTEDGESLLSLAASSGYFELAQLLLAMKANVEDRGLKDMTPLMEAANAGNTDIVKLLIQHGADVNAQTSQEKKLKGAKVKNQDMNMKSQQEIHGAIPSIVCPEGNTPLMFACAAGHVDIVRILLDAGARVEDHNENGHTPLMEAASAGHVEVAKLLVERGASINTHSNEFKESALTLACYKGHLEMVRFLLEAGADREHKTDEMHTALMEASMDGHVEVARLLLDSGAQVNMPADSFESPLTLAACGGHVELAMLLLDRGANIEEVNDEGYTPLMEAAREGHEEMVALLLSQGADINAQTEETQETALTLACCGGFLEVADFLIKAGADIELGASTPLMEAAQEGHLELVRYLINAGANVNATTATGDTALTYACENGHTDVADLLLQAYAKLEHESEGGRTPLMKAARAGHLCTVQFLISKGANVNKQTTNNDHTPLSLACAGGHLAVVELLLANGADPTHKLKDNSTMLIEAAKGGHTAVVQMLLDYPSSMLASPPPPPDLSQIPTSGLENNEAPRVPPHGLQVFHPPESETNSTSSNSYLANVQAVPRIQDLLRESLPTTPPQAVPKQKTVQRRNTFVKNNEAPSSSVCESSQRYHYRSKSNAAAQANSLSIQAETSKCLMENELSGGGGTIESAGENELKPSERLEQCINSMMKKAEMLNPSPEEQIIQKQQILEELQRVERELQEKAHAQIMFNAQQQQQQPNMHALGTIIAGPPALTAIPSTSVNSFTSVPGGQPSQPLLINSGTVLDFESLSSLTDISSVSSQLGLHLNPTSNPVVTHAQQMIYQNRLKALQEQQQQQSTVTTTTTLATEYCKSRPGKPIKQAKSTVMKQVPQQLPFQMQTGQLQNEIKIDQQSHPDSIEKINLRNIVLNEQQQQHNIQLFQQSPQLFQSQAQQQFVLSEFSHNVNIRGSDYCKGALAGIMHAMGGIKLTTDSTQTPAMPIYDPVQVGQALLQQQHMVQQHQQLTQVIQQETKRQQNQQQQQQPSQQQHHFEKNVKLLKGKTNKVQQSHLHANQQPSVTTLQQSSQPQQVLKQQLSSSCGETCTLVGNIPIDGTGVLTLSGMATPAFPVSIAVSPVTLSSPVSISASCGASFTHNLSLDEGLMVAAPARTLHETLGEIVTAPTTQLAGTHMNLMQPGSHCSDACLNMATSGGKSRILSMSSLPGVSAAASLPMTFHTLTPPIAPCVPLQVSASTDCISHLPHLHTTAAPSTPAPPIYPPLDLNSQTDSNHDTALTLACAGGHEELVTLLLSRGADIEHRDKKGFAPLMLAATAGHAGVVDILLNNAADIEAPAERTKDTALSLACSGGRYEVVDILLARGANKEHRNVSDYTPLSLAASGGYVNIIKLLLSHGAEINSRTGSKLGISPLMLAAMNGHVQAVKLLLDMGSDINAQIETNRNTALTLACFQGRNEVVSLLLDRKANVEHRAKTGLTPLMEAASGGYVEVGKVLLDKGADVNAPPVPSSRDTALTIAADKGHYRFVQLLLERSATVEVKNKKGNSPLWLAANGGHLEVVQLLYSHNADIDSQDNRKVSCLMAAFRKGHVKVVKWMVKHVNQFPSDQDLVRFMSTLSDKEMIKKCNQCADAIRIAKERQAAEANKNANILLEELDLEKSREENRKAAAARRRERKRKKKREKQEQVRAAKAAEEQKKCEKGDNMQNNKQSNHISDQSDAEEDEEEEEEEDEEEEEEEKVEDANESISRIPSANSSPCKSKSSSSIVTSSSEAKIKEVSIPEQEDVSNTSNSKSNCEVSSRLDKRREREKSKTQEKNKRNLVSKPTMLESSRSSNEVVVAEKHALSVSESVPVINMNNSCNRNKKRNQKPDHVNCTPFVTTSSATSVKTTTTVTTCNVPHTITVDSKSQNINHKHYKTKDTLVNGISGNSEGVRETYQDLCAALHQRLKGRNSGDKLSLDALDDLELPTDVAISSSLRSPSSSNLPHCLKSSITNSASPKKWPKRDEGWKEVVRSKLFNRSKKVSVPANAISRVIGRGGMNINAIREASGAHIEVEKQKGQGDRTVIIRGSAESTRIAQQLITALIKEPEKDLSEILSRHGISRATNSSTFSESFRSSNIAIPSLPCSPQVSSSSQNKSVTRQQIVTKTSGIATISVTKTTSIPPPSLPANATPPFTSQIRSVVSNTQNIRPGIPVCSSTTPPFLSNGQNAWTGVVLSGKMPATIPRPSMPICTSSPSLNASSVATRVVVTTAIEKSPSNRQLFSQEKKNAAQPGTTTSTKTTVSYTMAVITQGKAKTVSTNIVSVATKVTTMSDTKVSTIAPLSIERAGSAPPSSSVAHSQMTLGHNTCSGPSPVQPFSSNQSPKLSNSSLITQQGASVVQTRIHVTQAPVSKPFVNSVVSTSQVTATTTNPPSTSPSGTLIVTSGQSSVPLEYLPFNSLFASKVPGPIWPLTKEKEASKPNFASVAASGVTSVASQIQNSNPVQSTLTLSLPQNSESDLIVDAAKAPGYRGNLHISPSACSNSSASSNPQVGISHNSNFGPIGSGPRSAPCTPPLGPIGPPSSVSSSTRLSTPPAPSSPPSAGPHLSRSLPESQSVTLNELPRSLACAALPSHLPSQLSETLYHHQGIGMSSHLNRLQSYPMASTLASPGGTNTTFSQNTPLSSVGNLLPEGASNGNMQVVQSNLNPNAPDFSSRASLLMAQHGPPMHHMARMPSGPNNFQDNAVPHHLAAPFRPILASGGGINPGYPLHAMANAQAQAAINRFGFHLPNHQQQTDFNPNNATGTIGSVSGLSQEADTMPLLSMVSGYHPPTPLVPGSGNIPHYQGMQTMMGMRPNQRSSSTTPSVGTSSKDEGSPMAPMSPSASPQGSNLSSPTGMNMQEIPHPAGAIGEDRKLPRPIGMERAQKKNPTFGGVSDGGIWSFNSSGRSEIPADWIHNMQNPIQPMQQEETGIPPSLHSFSENRFQDMISLENHHPADQHFQPVPSGGFPFMNGLHPQMMNPHMYQNNAAVGPGQVDGHIEMWNMHQKVPLSSGSGDGLPQNIEHKMTWQNWSPHQV</sequence>
<feature type="repeat" description="ANK" evidence="18">
    <location>
        <begin position="1587"/>
        <end position="1619"/>
    </location>
</feature>
<evidence type="ECO:0000256" key="19">
    <source>
        <dbReference type="PROSITE-ProRule" id="PRU00117"/>
    </source>
</evidence>
<organism evidence="22 23">
    <name type="scientific">Araneus ventricosus</name>
    <name type="common">Orbweaver spider</name>
    <name type="synonym">Epeira ventricosa</name>
    <dbReference type="NCBI Taxonomy" id="182803"/>
    <lineage>
        <taxon>Eukaryota</taxon>
        <taxon>Metazoa</taxon>
        <taxon>Ecdysozoa</taxon>
        <taxon>Arthropoda</taxon>
        <taxon>Chelicerata</taxon>
        <taxon>Arachnida</taxon>
        <taxon>Araneae</taxon>
        <taxon>Araneomorphae</taxon>
        <taxon>Entelegynae</taxon>
        <taxon>Araneoidea</taxon>
        <taxon>Araneidae</taxon>
        <taxon>Araneus</taxon>
    </lineage>
</organism>
<keyword evidence="12 19" id="KW-0694">RNA-binding</keyword>
<keyword evidence="11" id="KW-0677">Repeat</keyword>
<evidence type="ECO:0000256" key="2">
    <source>
        <dbReference type="ARBA" id="ARBA00004496"/>
    </source>
</evidence>
<feature type="domain" description="K Homology" evidence="21">
    <location>
        <begin position="2162"/>
        <end position="2231"/>
    </location>
</feature>
<dbReference type="EMBL" id="BGPR01001084">
    <property type="protein sequence ID" value="GBM44967.1"/>
    <property type="molecule type" value="Genomic_DNA"/>
</dbReference>
<dbReference type="GO" id="GO:0005737">
    <property type="term" value="C:cytoplasm"/>
    <property type="evidence" value="ECO:0007669"/>
    <property type="project" value="UniProtKB-SubCell"/>
</dbReference>
<dbReference type="Pfam" id="PF12796">
    <property type="entry name" value="Ank_2"/>
    <property type="match status" value="10"/>
</dbReference>
<keyword evidence="10" id="KW-0528">Neurotoxin</keyword>
<dbReference type="InterPro" id="IPR036612">
    <property type="entry name" value="KH_dom_type_1_sf"/>
</dbReference>